<dbReference type="FunFam" id="1.10.8.10:FF:000001">
    <property type="entry name" value="Elongation factor Ts"/>
    <property type="match status" value="1"/>
</dbReference>
<dbReference type="InterPro" id="IPR036402">
    <property type="entry name" value="EF-Ts_dimer_sf"/>
</dbReference>
<keyword evidence="3 4" id="KW-0648">Protein biosynthesis</keyword>
<dbReference type="Gene3D" id="3.30.479.20">
    <property type="entry name" value="Elongation factor Ts, dimerisation domain"/>
    <property type="match status" value="2"/>
</dbReference>
<evidence type="ECO:0000313" key="7">
    <source>
        <dbReference type="EMBL" id="OUS41855.1"/>
    </source>
</evidence>
<dbReference type="Gene3D" id="1.10.8.10">
    <property type="entry name" value="DNA helicase RuvA subunit, C-terminal domain"/>
    <property type="match status" value="1"/>
</dbReference>
<evidence type="ECO:0000259" key="6">
    <source>
        <dbReference type="Pfam" id="PF00889"/>
    </source>
</evidence>
<evidence type="ECO:0000256" key="4">
    <source>
        <dbReference type="HAMAP-Rule" id="MF_03135"/>
    </source>
</evidence>
<accession>A0A1Y5I413</accession>
<feature type="domain" description="Translation elongation factor EFTs/EF1B dimerisation" evidence="6">
    <location>
        <begin position="107"/>
        <end position="335"/>
    </location>
</feature>
<dbReference type="InterPro" id="IPR018101">
    <property type="entry name" value="Transl_elong_Ts_CS"/>
</dbReference>
<comment type="similarity">
    <text evidence="1 4 5">Belongs to the EF-Ts family.</text>
</comment>
<keyword evidence="2 4" id="KW-0251">Elongation factor</keyword>
<dbReference type="PANTHER" id="PTHR11741">
    <property type="entry name" value="ELONGATION FACTOR TS"/>
    <property type="match status" value="1"/>
</dbReference>
<evidence type="ECO:0000256" key="1">
    <source>
        <dbReference type="ARBA" id="ARBA00005532"/>
    </source>
</evidence>
<evidence type="ECO:0000256" key="5">
    <source>
        <dbReference type="RuleBase" id="RU000642"/>
    </source>
</evidence>
<gene>
    <name evidence="4" type="primary">EFTS</name>
    <name evidence="7" type="ORF">BE221DRAFT_187785</name>
</gene>
<evidence type="ECO:0000256" key="2">
    <source>
        <dbReference type="ARBA" id="ARBA00022768"/>
    </source>
</evidence>
<reference evidence="7" key="1">
    <citation type="submission" date="2017-04" db="EMBL/GenBank/DDBJ databases">
        <title>Population genomics of picophytoplankton unveils novel chromosome hypervariability.</title>
        <authorList>
            <consortium name="DOE Joint Genome Institute"/>
            <person name="Blanc-Mathieu R."/>
            <person name="Krasovec M."/>
            <person name="Hebrard M."/>
            <person name="Yau S."/>
            <person name="Desgranges E."/>
            <person name="Martin J."/>
            <person name="Schackwitz W."/>
            <person name="Kuo A."/>
            <person name="Salin G."/>
            <person name="Donnadieu C."/>
            <person name="Desdevises Y."/>
            <person name="Sanchez-Ferandin S."/>
            <person name="Moreau H."/>
            <person name="Rivals E."/>
            <person name="Grigoriev I.V."/>
            <person name="Grimsley N."/>
            <person name="Eyre-Walker A."/>
            <person name="Piganeau G."/>
        </authorList>
    </citation>
    <scope>NUCLEOTIDE SEQUENCE [LARGE SCALE GENOMIC DNA]</scope>
    <source>
        <strain evidence="7">RCC 1115</strain>
    </source>
</reference>
<dbReference type="GO" id="GO:0003746">
    <property type="term" value="F:translation elongation factor activity"/>
    <property type="evidence" value="ECO:0007669"/>
    <property type="project" value="UniProtKB-UniRule"/>
</dbReference>
<dbReference type="InterPro" id="IPR009060">
    <property type="entry name" value="UBA-like_sf"/>
</dbReference>
<dbReference type="PANTHER" id="PTHR11741:SF0">
    <property type="entry name" value="ELONGATION FACTOR TS, MITOCHONDRIAL"/>
    <property type="match status" value="1"/>
</dbReference>
<name>A0A1Y5I413_OSTTA</name>
<sequence>MLRRASSSIIVHARRMQMSPSIAMFTLTPNARALASKTSKMDLIKNLRERTGAPIVDVKAALTAHDYDSEAAYDALRAKGLAAAAKKAGRTSADGAVAALSGDRGVVLFEVNSETDFVARGESFQSLIKECAEATLRAVESDRAMTEEHGTATAGALRALRDERIGELLTSDGKPLSDAVRDVAVHVRENVRLRRAFAYAATVGAGEVIGTYVHGALAPGVGKQAACVVAKGVSEEFANKLAMHVVASSPLYLRSDCVPTDVMERELAVFRTQTEGSGKPANIVEKILAGRMNKYYEEVCLENQKFILDDSMTVEKAVKAEGGELVAFSRVKVGEGIEVEEKDFAAEVAEAVRTT</sequence>
<dbReference type="Pfam" id="PF00889">
    <property type="entry name" value="EF_TS"/>
    <property type="match status" value="1"/>
</dbReference>
<keyword evidence="4" id="KW-0496">Mitochondrion</keyword>
<organism evidence="7">
    <name type="scientific">Ostreococcus tauri</name>
    <name type="common">Marine green alga</name>
    <dbReference type="NCBI Taxonomy" id="70448"/>
    <lineage>
        <taxon>Eukaryota</taxon>
        <taxon>Viridiplantae</taxon>
        <taxon>Chlorophyta</taxon>
        <taxon>Mamiellophyceae</taxon>
        <taxon>Mamiellales</taxon>
        <taxon>Bathycoccaceae</taxon>
        <taxon>Ostreococcus</taxon>
    </lineage>
</organism>
<comment type="subcellular location">
    <subcellularLocation>
        <location evidence="4">Mitochondrion</location>
    </subcellularLocation>
</comment>
<dbReference type="SUPFAM" id="SSF54713">
    <property type="entry name" value="Elongation factor Ts (EF-Ts), dimerisation domain"/>
    <property type="match status" value="2"/>
</dbReference>
<dbReference type="FunFam" id="1.10.286.20:FF:000001">
    <property type="entry name" value="Elongation factor Ts"/>
    <property type="match status" value="1"/>
</dbReference>
<dbReference type="GO" id="GO:0070125">
    <property type="term" value="P:mitochondrial translational elongation"/>
    <property type="evidence" value="ECO:0007669"/>
    <property type="project" value="TreeGrafter"/>
</dbReference>
<dbReference type="HAMAP" id="MF_00050">
    <property type="entry name" value="EF_Ts"/>
    <property type="match status" value="1"/>
</dbReference>
<protein>
    <recommendedName>
        <fullName evidence="4">Elongation factor Ts, mitochondrial</fullName>
        <shortName evidence="4">EF-Ts</shortName>
        <shortName evidence="4">EF-TsMt</shortName>
    </recommendedName>
</protein>
<dbReference type="AlphaFoldDB" id="A0A1Y5I413"/>
<dbReference type="EMBL" id="KZ155839">
    <property type="protein sequence ID" value="OUS41855.1"/>
    <property type="molecule type" value="Genomic_DNA"/>
</dbReference>
<dbReference type="Gene3D" id="1.10.286.20">
    <property type="match status" value="1"/>
</dbReference>
<dbReference type="PROSITE" id="PS01127">
    <property type="entry name" value="EF_TS_2"/>
    <property type="match status" value="1"/>
</dbReference>
<dbReference type="Proteomes" id="UP000195557">
    <property type="component" value="Unassembled WGS sequence"/>
</dbReference>
<dbReference type="InterPro" id="IPR014039">
    <property type="entry name" value="Transl_elong_EFTs/EF1B_dimer"/>
</dbReference>
<dbReference type="SUPFAM" id="SSF46934">
    <property type="entry name" value="UBA-like"/>
    <property type="match status" value="1"/>
</dbReference>
<dbReference type="InterPro" id="IPR001816">
    <property type="entry name" value="Transl_elong_EFTs/EF1B"/>
</dbReference>
<dbReference type="NCBIfam" id="TIGR00116">
    <property type="entry name" value="tsf"/>
    <property type="match status" value="1"/>
</dbReference>
<proteinExistence type="inferred from homology"/>
<dbReference type="CDD" id="cd14275">
    <property type="entry name" value="UBA_EF-Ts"/>
    <property type="match status" value="1"/>
</dbReference>
<comment type="function">
    <text evidence="4 5">Associates with the EF-Tu.GDP complex and induces the exchange of GDP to GTP. It remains bound to the aminoacyl-tRNA.EF-Tu.GTP complex up to the GTP hydrolysis stage on the ribosome.</text>
</comment>
<dbReference type="GO" id="GO:0005739">
    <property type="term" value="C:mitochondrion"/>
    <property type="evidence" value="ECO:0007669"/>
    <property type="project" value="UniProtKB-SubCell"/>
</dbReference>
<evidence type="ECO:0000256" key="3">
    <source>
        <dbReference type="ARBA" id="ARBA00022917"/>
    </source>
</evidence>